<dbReference type="PANTHER" id="PTHR34040">
    <property type="entry name" value="FLAGELLAR BIOSYNTHETIC PROTEIN FLIQ"/>
    <property type="match status" value="1"/>
</dbReference>
<dbReference type="PRINTS" id="PR00952">
    <property type="entry name" value="TYPE3IMQPROT"/>
</dbReference>
<evidence type="ECO:0000256" key="6">
    <source>
        <dbReference type="ARBA" id="ARBA00023136"/>
    </source>
</evidence>
<dbReference type="InterPro" id="IPR002191">
    <property type="entry name" value="Bac_export_3"/>
</dbReference>
<keyword evidence="8" id="KW-0966">Cell projection</keyword>
<comment type="similarity">
    <text evidence="2">Belongs to the FliQ/MopD/SpaQ family.</text>
</comment>
<dbReference type="Proteomes" id="UP001196870">
    <property type="component" value="Unassembled WGS sequence"/>
</dbReference>
<accession>A0ABS5EZK2</accession>
<keyword evidence="6 7" id="KW-0472">Membrane</keyword>
<keyword evidence="4 7" id="KW-0812">Transmembrane</keyword>
<evidence type="ECO:0000313" key="8">
    <source>
        <dbReference type="EMBL" id="MBR0665728.1"/>
    </source>
</evidence>
<evidence type="ECO:0000256" key="4">
    <source>
        <dbReference type="ARBA" id="ARBA00022692"/>
    </source>
</evidence>
<dbReference type="PANTHER" id="PTHR34040:SF2">
    <property type="entry name" value="FLAGELLAR BIOSYNTHETIC PROTEIN FLIQ"/>
    <property type="match status" value="1"/>
</dbReference>
<keyword evidence="5 7" id="KW-1133">Transmembrane helix</keyword>
<name>A0ABS5EZK2_9PROT</name>
<keyword evidence="9" id="KW-1185">Reference proteome</keyword>
<evidence type="ECO:0000313" key="9">
    <source>
        <dbReference type="Proteomes" id="UP001196870"/>
    </source>
</evidence>
<comment type="subcellular location">
    <subcellularLocation>
        <location evidence="1">Cell membrane</location>
        <topology evidence="1">Multi-pass membrane protein</topology>
    </subcellularLocation>
</comment>
<evidence type="ECO:0000256" key="5">
    <source>
        <dbReference type="ARBA" id="ARBA00022989"/>
    </source>
</evidence>
<evidence type="ECO:0000256" key="3">
    <source>
        <dbReference type="ARBA" id="ARBA00022475"/>
    </source>
</evidence>
<evidence type="ECO:0000256" key="1">
    <source>
        <dbReference type="ARBA" id="ARBA00004651"/>
    </source>
</evidence>
<keyword evidence="8" id="KW-0969">Cilium</keyword>
<feature type="transmembrane region" description="Helical" evidence="7">
    <location>
        <begin position="53"/>
        <end position="71"/>
    </location>
</feature>
<keyword evidence="3" id="KW-1003">Cell membrane</keyword>
<sequence>MDQVTLATREALWIGLQVGGPPLIALLLVGLAVSVFQALTQIQEASLGFLPKLAVLAGVLLLLGPFMAGALRGYTESLFQMMVAAGGAP</sequence>
<dbReference type="PIRSF" id="PIRSF004669">
    <property type="entry name" value="FliQ"/>
    <property type="match status" value="1"/>
</dbReference>
<evidence type="ECO:0000256" key="7">
    <source>
        <dbReference type="SAM" id="Phobius"/>
    </source>
</evidence>
<evidence type="ECO:0000256" key="2">
    <source>
        <dbReference type="ARBA" id="ARBA00006156"/>
    </source>
</evidence>
<dbReference type="Pfam" id="PF01313">
    <property type="entry name" value="Bac_export_3"/>
    <property type="match status" value="1"/>
</dbReference>
<organism evidence="8 9">
    <name type="scientific">Plastoroseomonas hellenica</name>
    <dbReference type="NCBI Taxonomy" id="2687306"/>
    <lineage>
        <taxon>Bacteria</taxon>
        <taxon>Pseudomonadati</taxon>
        <taxon>Pseudomonadota</taxon>
        <taxon>Alphaproteobacteria</taxon>
        <taxon>Acetobacterales</taxon>
        <taxon>Acetobacteraceae</taxon>
        <taxon>Plastoroseomonas</taxon>
    </lineage>
</organism>
<reference evidence="9" key="1">
    <citation type="journal article" date="2021" name="Syst. Appl. Microbiol.">
        <title>Roseomonas hellenica sp. nov., isolated from roots of wild-growing Alkanna tinctoria.</title>
        <authorList>
            <person name="Rat A."/>
            <person name="Naranjo H.D."/>
            <person name="Lebbe L."/>
            <person name="Cnockaert M."/>
            <person name="Krigas N."/>
            <person name="Grigoriadou K."/>
            <person name="Maloupa E."/>
            <person name="Willems A."/>
        </authorList>
    </citation>
    <scope>NUCLEOTIDE SEQUENCE [LARGE SCALE GENOMIC DNA]</scope>
    <source>
        <strain evidence="9">LMG 31523</strain>
    </source>
</reference>
<protein>
    <submittedName>
        <fullName evidence="8">Flagellar biosynthetic protein FliQ</fullName>
    </submittedName>
</protein>
<feature type="transmembrane region" description="Helical" evidence="7">
    <location>
        <begin position="12"/>
        <end position="33"/>
    </location>
</feature>
<proteinExistence type="inferred from homology"/>
<comment type="caution">
    <text evidence="8">The sequence shown here is derived from an EMBL/GenBank/DDBJ whole genome shotgun (WGS) entry which is preliminary data.</text>
</comment>
<dbReference type="EMBL" id="JAAGBB010000017">
    <property type="protein sequence ID" value="MBR0665728.1"/>
    <property type="molecule type" value="Genomic_DNA"/>
</dbReference>
<keyword evidence="8" id="KW-0282">Flagellum</keyword>
<gene>
    <name evidence="8" type="ORF">GXW71_15325</name>
</gene>